<dbReference type="SUPFAM" id="SSF52200">
    <property type="entry name" value="Toll/Interleukin receptor TIR domain"/>
    <property type="match status" value="1"/>
</dbReference>
<evidence type="ECO:0000313" key="2">
    <source>
        <dbReference type="EMBL" id="MEC4265502.1"/>
    </source>
</evidence>
<dbReference type="RefSeq" id="WP_326278528.1">
    <property type="nucleotide sequence ID" value="NZ_JAYKYV010000006.1"/>
</dbReference>
<dbReference type="EMBL" id="JAYMGW010000006">
    <property type="protein sequence ID" value="MEC4265502.1"/>
    <property type="molecule type" value="Genomic_DNA"/>
</dbReference>
<reference evidence="2 3" key="1">
    <citation type="submission" date="2024-01" db="EMBL/GenBank/DDBJ databases">
        <title>The strains designed SYSU M86414 and SYSU M84420 isolated from the marine sediment in San Sha City (Hainan Province, China).</title>
        <authorList>
            <person name="Guo D."/>
        </authorList>
    </citation>
    <scope>NUCLEOTIDE SEQUENCE [LARGE SCALE GENOMIC DNA]</scope>
    <source>
        <strain evidence="2 3">SYSU M84420</strain>
    </source>
</reference>
<keyword evidence="3" id="KW-1185">Reference proteome</keyword>
<dbReference type="SMART" id="SM00255">
    <property type="entry name" value="TIR"/>
    <property type="match status" value="1"/>
</dbReference>
<dbReference type="InterPro" id="IPR035897">
    <property type="entry name" value="Toll_tir_struct_dom_sf"/>
</dbReference>
<gene>
    <name evidence="2" type="ORF">VOP03_09105</name>
</gene>
<dbReference type="PROSITE" id="PS50104">
    <property type="entry name" value="TIR"/>
    <property type="match status" value="1"/>
</dbReference>
<keyword evidence="2" id="KW-0675">Receptor</keyword>
<dbReference type="Pfam" id="PF13676">
    <property type="entry name" value="TIR_2"/>
    <property type="match status" value="1"/>
</dbReference>
<dbReference type="Gene3D" id="3.40.50.10140">
    <property type="entry name" value="Toll/interleukin-1 receptor homology (TIR) domain"/>
    <property type="match status" value="1"/>
</dbReference>
<sequence length="262" mass="30155">MKVFFSHASEDKPLVEQVFLRVQNRFPEIKGWLDKYEILGGDELIDTVHAGIESSDKFLIFLSPNSIDKPWVRTELRKALSDEITGIKPEFIIPIKVGHISQFPPFLESKFYIDIENKTEEEWLQDIYSAITRQKKATDTPADNLSVSIHLASDEPKAAMVVFEPQFWAEPIGFKIKTSKKIVNHIWQYREFKGMQQVSISELKSDFEYGVQILNHNIKPKVPFVLGVVFEETGDPKSFITEITPWNGEGGEQSMRFISFNQ</sequence>
<accession>A0ABU6IQX4</accession>
<comment type="caution">
    <text evidence="2">The sequence shown here is derived from an EMBL/GenBank/DDBJ whole genome shotgun (WGS) entry which is preliminary data.</text>
</comment>
<feature type="domain" description="TIR" evidence="1">
    <location>
        <begin position="1"/>
        <end position="131"/>
    </location>
</feature>
<evidence type="ECO:0000259" key="1">
    <source>
        <dbReference type="PROSITE" id="PS50104"/>
    </source>
</evidence>
<protein>
    <submittedName>
        <fullName evidence="2">Toll/interleukin-1 receptor domain-containing protein</fullName>
    </submittedName>
</protein>
<evidence type="ECO:0000313" key="3">
    <source>
        <dbReference type="Proteomes" id="UP001355298"/>
    </source>
</evidence>
<name>A0ABU6IQX4_9FLAO</name>
<organism evidence="2 3">
    <name type="scientific">Flagellimonas halotolerans</name>
    <dbReference type="NCBI Taxonomy" id="3112164"/>
    <lineage>
        <taxon>Bacteria</taxon>
        <taxon>Pseudomonadati</taxon>
        <taxon>Bacteroidota</taxon>
        <taxon>Flavobacteriia</taxon>
        <taxon>Flavobacteriales</taxon>
        <taxon>Flavobacteriaceae</taxon>
        <taxon>Flagellimonas</taxon>
    </lineage>
</organism>
<dbReference type="Proteomes" id="UP001355298">
    <property type="component" value="Unassembled WGS sequence"/>
</dbReference>
<dbReference type="InterPro" id="IPR000157">
    <property type="entry name" value="TIR_dom"/>
</dbReference>
<proteinExistence type="predicted"/>